<dbReference type="SUPFAM" id="SSF52964">
    <property type="entry name" value="TolB, N-terminal domain"/>
    <property type="match status" value="1"/>
</dbReference>
<dbReference type="InterPro" id="IPR011659">
    <property type="entry name" value="WD40"/>
</dbReference>
<dbReference type="InterPro" id="IPR011042">
    <property type="entry name" value="6-blade_b-propeller_TolB-like"/>
</dbReference>
<dbReference type="GO" id="GO:0051301">
    <property type="term" value="P:cell division"/>
    <property type="evidence" value="ECO:0007669"/>
    <property type="project" value="UniProtKB-UniRule"/>
</dbReference>
<comment type="function">
    <text evidence="5">Part of the Tol-Pal system, which plays a role in outer membrane invagination during cell division and is important for maintaining outer membrane integrity. TolB occupies a key intermediary position in the Tol-Pal system because it communicates directly with both membrane-embedded components, Pal in the outer membrane and TolA in the inner membrane.</text>
</comment>
<keyword evidence="3 5" id="KW-0732">Signal</keyword>
<evidence type="ECO:0000256" key="2">
    <source>
        <dbReference type="ARBA" id="ARBA00009820"/>
    </source>
</evidence>
<keyword evidence="5" id="KW-0131">Cell cycle</keyword>
<protein>
    <recommendedName>
        <fullName evidence="5">Tol-Pal system protein TolB</fullName>
    </recommendedName>
</protein>
<dbReference type="HOGENOM" id="CLU_047123_0_0_6"/>
<dbReference type="KEGG" id="wgl:WIGMOR_0350"/>
<sequence>MNKLLLIFYSIFFCNSILYANIHIDINRGIDVSTPIGISSFRWIDNRSNNELENIAKVIACDLQNSGKFSSIIIPEKNKEYSKLFTQKNFNFSSIAQELNINTILIGKISLNKKNEYLISYKLIDLVNIPGKILLNSYRTAQIQSFRKVAHDISNEIFKKLTGISGVFHTHITYIMHNKKNEYPYQLCIADYDGYNQKIIHQSHMPLMSPAWSPDEKNIAYVTFEHGNSAIKIKNIQNGAIKHIASFPYHNGAPSFSPDGEKLAFVLSKTGSLNLYVMFLKSGLIKQITNNHNNNTEPSWFPDNYSLAYTSDQNGSPQIYKINIQDGKSHRLSWEGSKNQNAEVSSDGSFLAMVNSERKEQHIALLNLKLENMHILTKTFLDEAPSISPNNTMIIYKTSYSSNSLIELISTNGRFKKTILKIDGQIKFPRWSQKI</sequence>
<evidence type="ECO:0000256" key="5">
    <source>
        <dbReference type="HAMAP-Rule" id="MF_00671"/>
    </source>
</evidence>
<dbReference type="OrthoDB" id="9802240at2"/>
<feature type="domain" description="TolB N-terminal" evidence="6">
    <location>
        <begin position="23"/>
        <end position="128"/>
    </location>
</feature>
<dbReference type="PANTHER" id="PTHR36842:SF1">
    <property type="entry name" value="PROTEIN TOLB"/>
    <property type="match status" value="1"/>
</dbReference>
<evidence type="ECO:0000313" key="8">
    <source>
        <dbReference type="Proteomes" id="UP000009061"/>
    </source>
</evidence>
<dbReference type="RefSeq" id="WP_014354124.1">
    <property type="nucleotide sequence ID" value="NC_016893.1"/>
</dbReference>
<name>H6Q5Y9_WIGGL</name>
<comment type="subunit">
    <text evidence="5">The Tol-Pal system is composed of five core proteins: the inner membrane proteins TolA, TolQ and TolR, the periplasmic protein TolB and the outer membrane protein Pal. They form a network linking the inner and outer membranes and the peptidoglycan layer.</text>
</comment>
<dbReference type="Proteomes" id="UP000009061">
    <property type="component" value="Chromosome"/>
</dbReference>
<comment type="subcellular location">
    <subcellularLocation>
        <location evidence="1 5">Periplasm</location>
    </subcellularLocation>
</comment>
<dbReference type="eggNOG" id="COG0823">
    <property type="taxonomic scope" value="Bacteria"/>
</dbReference>
<dbReference type="GO" id="GO:0017038">
    <property type="term" value="P:protein import"/>
    <property type="evidence" value="ECO:0007669"/>
    <property type="project" value="InterPro"/>
</dbReference>
<evidence type="ECO:0000313" key="7">
    <source>
        <dbReference type="EMBL" id="AFA41185.1"/>
    </source>
</evidence>
<keyword evidence="8" id="KW-1185">Reference proteome</keyword>
<dbReference type="Gene3D" id="3.40.50.10070">
    <property type="entry name" value="TolB, N-terminal domain"/>
    <property type="match status" value="1"/>
</dbReference>
<evidence type="ECO:0000259" key="6">
    <source>
        <dbReference type="Pfam" id="PF04052"/>
    </source>
</evidence>
<dbReference type="InterPro" id="IPR007195">
    <property type="entry name" value="TolB_N"/>
</dbReference>
<dbReference type="PANTHER" id="PTHR36842">
    <property type="entry name" value="PROTEIN TOLB HOMOLOG"/>
    <property type="match status" value="1"/>
</dbReference>
<dbReference type="NCBIfam" id="TIGR02800">
    <property type="entry name" value="propeller_TolB"/>
    <property type="match status" value="1"/>
</dbReference>
<dbReference type="EMBL" id="CP003315">
    <property type="protein sequence ID" value="AFA41185.1"/>
    <property type="molecule type" value="Genomic_DNA"/>
</dbReference>
<evidence type="ECO:0000256" key="4">
    <source>
        <dbReference type="ARBA" id="ARBA00022764"/>
    </source>
</evidence>
<evidence type="ECO:0000256" key="1">
    <source>
        <dbReference type="ARBA" id="ARBA00004418"/>
    </source>
</evidence>
<reference evidence="7 8" key="1">
    <citation type="journal article" date="2012" name="MBio">
        <title>Insight into the transmission biology and species-specific functional capabilities of tsetse (Diptera: glossinidae) obligate symbiont wigglesworthia.</title>
        <authorList>
            <person name="Rio R.V."/>
            <person name="Symula R.E."/>
            <person name="Wang J."/>
            <person name="Lohs C."/>
            <person name="Wu Y.N."/>
            <person name="Snyder A.K."/>
            <person name="Bjornson R.D."/>
            <person name="Oshima K."/>
            <person name="Biehl B.S."/>
            <person name="Perna N.T."/>
            <person name="Hattori M."/>
            <person name="Aksoy S."/>
        </authorList>
    </citation>
    <scope>NUCLEOTIDE SEQUENCE [LARGE SCALE GENOMIC DNA]</scope>
    <source>
        <strain evidence="7">WGM</strain>
    </source>
</reference>
<dbReference type="Pfam" id="PF07676">
    <property type="entry name" value="PD40"/>
    <property type="match status" value="3"/>
</dbReference>
<dbReference type="Gene3D" id="2.120.10.30">
    <property type="entry name" value="TolB, C-terminal domain"/>
    <property type="match status" value="1"/>
</dbReference>
<dbReference type="AlphaFoldDB" id="H6Q5Y9"/>
<gene>
    <name evidence="5 7" type="primary">tolB</name>
    <name evidence="7" type="synonym">lkyA</name>
    <name evidence="7" type="synonym">tol-3</name>
    <name evidence="7" type="ORF">WIGMOR_0350</name>
</gene>
<organism evidence="7 8">
    <name type="scientific">Wigglesworthia glossinidia endosymbiont of Glossina morsitans morsitans</name>
    <name type="common">Yale colony</name>
    <dbReference type="NCBI Taxonomy" id="1142511"/>
    <lineage>
        <taxon>Bacteria</taxon>
        <taxon>Pseudomonadati</taxon>
        <taxon>Pseudomonadota</taxon>
        <taxon>Gammaproteobacteria</taxon>
        <taxon>Enterobacterales</taxon>
        <taxon>Erwiniaceae</taxon>
        <taxon>Wigglesworthia</taxon>
    </lineage>
</organism>
<keyword evidence="4 5" id="KW-0574">Periplasm</keyword>
<dbReference type="Pfam" id="PF04052">
    <property type="entry name" value="TolB_N"/>
    <property type="match status" value="1"/>
</dbReference>
<proteinExistence type="inferred from homology"/>
<dbReference type="GO" id="GO:0042597">
    <property type="term" value="C:periplasmic space"/>
    <property type="evidence" value="ECO:0007669"/>
    <property type="project" value="UniProtKB-SubCell"/>
</dbReference>
<dbReference type="HAMAP" id="MF_00671">
    <property type="entry name" value="TolB"/>
    <property type="match status" value="1"/>
</dbReference>
<dbReference type="InterPro" id="IPR014167">
    <property type="entry name" value="Tol-Pal_TolB"/>
</dbReference>
<keyword evidence="5" id="KW-0132">Cell division</keyword>
<accession>H6Q5Y9</accession>
<dbReference type="STRING" id="1142511.WIGMOR_0350"/>
<comment type="similarity">
    <text evidence="2 5">Belongs to the TolB family.</text>
</comment>
<dbReference type="SUPFAM" id="SSF69304">
    <property type="entry name" value="Tricorn protease N-terminal domain"/>
    <property type="match status" value="1"/>
</dbReference>
<evidence type="ECO:0000256" key="3">
    <source>
        <dbReference type="ARBA" id="ARBA00022729"/>
    </source>
</evidence>